<feature type="region of interest" description="Disordered" evidence="1">
    <location>
        <begin position="1"/>
        <end position="29"/>
    </location>
</feature>
<sequence>MRRNSPIRHSGDAGTLTPTATPSRRTSDTVWDEKWHAMVDHQRHRREQDALLHQKLKEKQEMEEYIECTFTPKTHCRYKSRSPGELLKVMNPLISEEKKILEELRKLEAEENSTVQHLSSDLRAYIASNHGVEEDLIRICERYREERLKELSRVKNRKLDIVGLLHEVERKYNVICVREHLSEDEMSRAGFNIESCRRIKKEILDSVKGIDTLKDRSRVTAEIETLIRKAKEDAERQRMCGVKRGFIPGHLPAGMPSAPHYGVPMMGTHVPYPMVKGMHPGFLPMFGGAKAVMNMRPQQRMPGYTMSAQMPLNKPAVSPGPNVQAAGAAVTPQGFVPINPAFAYPNMQHPKMGPIMFQRNRPKKLQQ</sequence>
<reference evidence="2" key="2">
    <citation type="submission" date="2021-05" db="EMBL/GenBank/DDBJ databases">
        <authorList>
            <person name="Pain A."/>
        </authorList>
    </citation>
    <scope>NUCLEOTIDE SEQUENCE</scope>
    <source>
        <strain evidence="2">1802A</strain>
    </source>
</reference>
<organism evidence="2 3">
    <name type="scientific">Babesia divergens</name>
    <dbReference type="NCBI Taxonomy" id="32595"/>
    <lineage>
        <taxon>Eukaryota</taxon>
        <taxon>Sar</taxon>
        <taxon>Alveolata</taxon>
        <taxon>Apicomplexa</taxon>
        <taxon>Aconoidasida</taxon>
        <taxon>Piroplasmida</taxon>
        <taxon>Babesiidae</taxon>
        <taxon>Babesia</taxon>
    </lineage>
</organism>
<evidence type="ECO:0000256" key="1">
    <source>
        <dbReference type="SAM" id="MobiDB-lite"/>
    </source>
</evidence>
<keyword evidence="3" id="KW-1185">Reference proteome</keyword>
<name>A0AAD9GHE7_BABDI</name>
<evidence type="ECO:0000313" key="3">
    <source>
        <dbReference type="Proteomes" id="UP001195914"/>
    </source>
</evidence>
<gene>
    <name evidence="2" type="ORF">X943_001457</name>
</gene>
<proteinExistence type="predicted"/>
<dbReference type="Proteomes" id="UP001195914">
    <property type="component" value="Unassembled WGS sequence"/>
</dbReference>
<dbReference type="EMBL" id="JAHBMH010000024">
    <property type="protein sequence ID" value="KAK1938458.1"/>
    <property type="molecule type" value="Genomic_DNA"/>
</dbReference>
<comment type="caution">
    <text evidence="2">The sequence shown here is derived from an EMBL/GenBank/DDBJ whole genome shotgun (WGS) entry which is preliminary data.</text>
</comment>
<evidence type="ECO:0000313" key="2">
    <source>
        <dbReference type="EMBL" id="KAK1938458.1"/>
    </source>
</evidence>
<protein>
    <submittedName>
        <fullName evidence="2">Uncharacterized protein</fullName>
    </submittedName>
</protein>
<accession>A0AAD9GHE7</accession>
<dbReference type="AlphaFoldDB" id="A0AAD9GHE7"/>
<reference evidence="2" key="1">
    <citation type="journal article" date="2014" name="Nucleic Acids Res.">
        <title>The evolutionary dynamics of variant antigen genes in Babesia reveal a history of genomic innovation underlying host-parasite interaction.</title>
        <authorList>
            <person name="Jackson A.P."/>
            <person name="Otto T.D."/>
            <person name="Darby A."/>
            <person name="Ramaprasad A."/>
            <person name="Xia D."/>
            <person name="Echaide I.E."/>
            <person name="Farber M."/>
            <person name="Gahlot S."/>
            <person name="Gamble J."/>
            <person name="Gupta D."/>
            <person name="Gupta Y."/>
            <person name="Jackson L."/>
            <person name="Malandrin L."/>
            <person name="Malas T.B."/>
            <person name="Moussa E."/>
            <person name="Nair M."/>
            <person name="Reid A.J."/>
            <person name="Sanders M."/>
            <person name="Sharma J."/>
            <person name="Tracey A."/>
            <person name="Quail M.A."/>
            <person name="Weir W."/>
            <person name="Wastling J.M."/>
            <person name="Hall N."/>
            <person name="Willadsen P."/>
            <person name="Lingelbach K."/>
            <person name="Shiels B."/>
            <person name="Tait A."/>
            <person name="Berriman M."/>
            <person name="Allred D.R."/>
            <person name="Pain A."/>
        </authorList>
    </citation>
    <scope>NUCLEOTIDE SEQUENCE</scope>
    <source>
        <strain evidence="2">1802A</strain>
    </source>
</reference>